<evidence type="ECO:0000313" key="2">
    <source>
        <dbReference type="Proteomes" id="UP000790377"/>
    </source>
</evidence>
<organism evidence="1 2">
    <name type="scientific">Hygrophoropsis aurantiaca</name>
    <dbReference type="NCBI Taxonomy" id="72124"/>
    <lineage>
        <taxon>Eukaryota</taxon>
        <taxon>Fungi</taxon>
        <taxon>Dikarya</taxon>
        <taxon>Basidiomycota</taxon>
        <taxon>Agaricomycotina</taxon>
        <taxon>Agaricomycetes</taxon>
        <taxon>Agaricomycetidae</taxon>
        <taxon>Boletales</taxon>
        <taxon>Coniophorineae</taxon>
        <taxon>Hygrophoropsidaceae</taxon>
        <taxon>Hygrophoropsis</taxon>
    </lineage>
</organism>
<dbReference type="EMBL" id="MU268474">
    <property type="protein sequence ID" value="KAH7904438.1"/>
    <property type="molecule type" value="Genomic_DNA"/>
</dbReference>
<evidence type="ECO:0000313" key="1">
    <source>
        <dbReference type="EMBL" id="KAH7904438.1"/>
    </source>
</evidence>
<comment type="caution">
    <text evidence="1">The sequence shown here is derived from an EMBL/GenBank/DDBJ whole genome shotgun (WGS) entry which is preliminary data.</text>
</comment>
<protein>
    <submittedName>
        <fullName evidence="1">Uncharacterized protein</fullName>
    </submittedName>
</protein>
<proteinExistence type="predicted"/>
<reference evidence="1" key="1">
    <citation type="journal article" date="2021" name="New Phytol.">
        <title>Evolutionary innovations through gain and loss of genes in the ectomycorrhizal Boletales.</title>
        <authorList>
            <person name="Wu G."/>
            <person name="Miyauchi S."/>
            <person name="Morin E."/>
            <person name="Kuo A."/>
            <person name="Drula E."/>
            <person name="Varga T."/>
            <person name="Kohler A."/>
            <person name="Feng B."/>
            <person name="Cao Y."/>
            <person name="Lipzen A."/>
            <person name="Daum C."/>
            <person name="Hundley H."/>
            <person name="Pangilinan J."/>
            <person name="Johnson J."/>
            <person name="Barry K."/>
            <person name="LaButti K."/>
            <person name="Ng V."/>
            <person name="Ahrendt S."/>
            <person name="Min B."/>
            <person name="Choi I.G."/>
            <person name="Park H."/>
            <person name="Plett J.M."/>
            <person name="Magnuson J."/>
            <person name="Spatafora J.W."/>
            <person name="Nagy L.G."/>
            <person name="Henrissat B."/>
            <person name="Grigoriev I.V."/>
            <person name="Yang Z.L."/>
            <person name="Xu J."/>
            <person name="Martin F.M."/>
        </authorList>
    </citation>
    <scope>NUCLEOTIDE SEQUENCE</scope>
    <source>
        <strain evidence="1">ATCC 28755</strain>
    </source>
</reference>
<keyword evidence="2" id="KW-1185">Reference proteome</keyword>
<sequence length="213" mass="24544">MWLACTPINRTVERHAATECLEGCLYHKRRRVRKVGRRSGNDSIECGKDTTKRVGDVEDGGGGEQPGGRGGSLAEIYPNSMEILPEIYVDCCELRNILPEIYTKSTRLRWLSHIFSGWILPQSTPVDSDFWKLPFVQSGEREFSQGNSVRIRMQRSIGLRSQQREFRLTVVPLPSRYYIKLYGNPYNVRLSTLIFRKTPNNLHIQDKRDLSKL</sequence>
<accession>A0ACB7ZVS0</accession>
<name>A0ACB7ZVS0_9AGAM</name>
<gene>
    <name evidence="1" type="ORF">BJ138DRAFT_1184068</name>
</gene>
<dbReference type="Proteomes" id="UP000790377">
    <property type="component" value="Unassembled WGS sequence"/>
</dbReference>